<evidence type="ECO:0008006" key="11">
    <source>
        <dbReference type="Google" id="ProtNLM"/>
    </source>
</evidence>
<keyword evidence="10" id="KW-1185">Reference proteome</keyword>
<keyword evidence="7 8" id="KW-0472">Membrane</keyword>
<evidence type="ECO:0000256" key="2">
    <source>
        <dbReference type="ARBA" id="ARBA00022475"/>
    </source>
</evidence>
<keyword evidence="3" id="KW-0328">Glycosyltransferase</keyword>
<organism evidence="9 10">
    <name type="scientific">Tropicimonas aquimaris</name>
    <dbReference type="NCBI Taxonomy" id="914152"/>
    <lineage>
        <taxon>Bacteria</taxon>
        <taxon>Pseudomonadati</taxon>
        <taxon>Pseudomonadota</taxon>
        <taxon>Alphaproteobacteria</taxon>
        <taxon>Rhodobacterales</taxon>
        <taxon>Roseobacteraceae</taxon>
        <taxon>Tropicimonas</taxon>
    </lineage>
</organism>
<reference evidence="10" key="1">
    <citation type="journal article" date="2019" name="Int. J. Syst. Evol. Microbiol.">
        <title>The Global Catalogue of Microorganisms (GCM) 10K type strain sequencing project: providing services to taxonomists for standard genome sequencing and annotation.</title>
        <authorList>
            <consortium name="The Broad Institute Genomics Platform"/>
            <consortium name="The Broad Institute Genome Sequencing Center for Infectious Disease"/>
            <person name="Wu L."/>
            <person name="Ma J."/>
        </authorList>
    </citation>
    <scope>NUCLEOTIDE SEQUENCE [LARGE SCALE GENOMIC DNA]</scope>
    <source>
        <strain evidence="10">CCUG 60524</strain>
    </source>
</reference>
<protein>
    <recommendedName>
        <fullName evidence="11">Glycosyltransferase RgtA/B/C/D-like domain-containing protein</fullName>
    </recommendedName>
</protein>
<keyword evidence="2" id="KW-1003">Cell membrane</keyword>
<dbReference type="RefSeq" id="WP_386072617.1">
    <property type="nucleotide sequence ID" value="NZ_JBHTJT010000006.1"/>
</dbReference>
<feature type="transmembrane region" description="Helical" evidence="8">
    <location>
        <begin position="238"/>
        <end position="255"/>
    </location>
</feature>
<name>A0ABW3ILG2_9RHOB</name>
<dbReference type="EMBL" id="JBHTJT010000006">
    <property type="protein sequence ID" value="MFD0978625.1"/>
    <property type="molecule type" value="Genomic_DNA"/>
</dbReference>
<evidence type="ECO:0000313" key="9">
    <source>
        <dbReference type="EMBL" id="MFD0978625.1"/>
    </source>
</evidence>
<feature type="transmembrane region" description="Helical" evidence="8">
    <location>
        <begin position="368"/>
        <end position="387"/>
    </location>
</feature>
<feature type="transmembrane region" description="Helical" evidence="8">
    <location>
        <begin position="138"/>
        <end position="154"/>
    </location>
</feature>
<gene>
    <name evidence="9" type="ORF">ACFQ2S_03080</name>
</gene>
<evidence type="ECO:0000256" key="1">
    <source>
        <dbReference type="ARBA" id="ARBA00004651"/>
    </source>
</evidence>
<dbReference type="Proteomes" id="UP001597108">
    <property type="component" value="Unassembled WGS sequence"/>
</dbReference>
<evidence type="ECO:0000256" key="4">
    <source>
        <dbReference type="ARBA" id="ARBA00022679"/>
    </source>
</evidence>
<keyword evidence="4" id="KW-0808">Transferase</keyword>
<feature type="transmembrane region" description="Helical" evidence="8">
    <location>
        <begin position="160"/>
        <end position="178"/>
    </location>
</feature>
<feature type="transmembrane region" description="Helical" evidence="8">
    <location>
        <begin position="101"/>
        <end position="126"/>
    </location>
</feature>
<evidence type="ECO:0000256" key="6">
    <source>
        <dbReference type="ARBA" id="ARBA00022989"/>
    </source>
</evidence>
<accession>A0ABW3ILG2</accession>
<dbReference type="PANTHER" id="PTHR33908">
    <property type="entry name" value="MANNOSYLTRANSFERASE YKCB-RELATED"/>
    <property type="match status" value="1"/>
</dbReference>
<evidence type="ECO:0000256" key="5">
    <source>
        <dbReference type="ARBA" id="ARBA00022692"/>
    </source>
</evidence>
<evidence type="ECO:0000313" key="10">
    <source>
        <dbReference type="Proteomes" id="UP001597108"/>
    </source>
</evidence>
<evidence type="ECO:0000256" key="8">
    <source>
        <dbReference type="SAM" id="Phobius"/>
    </source>
</evidence>
<proteinExistence type="predicted"/>
<evidence type="ECO:0000256" key="7">
    <source>
        <dbReference type="ARBA" id="ARBA00023136"/>
    </source>
</evidence>
<dbReference type="InterPro" id="IPR050297">
    <property type="entry name" value="LipidA_mod_glycosyltrf_83"/>
</dbReference>
<evidence type="ECO:0000256" key="3">
    <source>
        <dbReference type="ARBA" id="ARBA00022676"/>
    </source>
</evidence>
<feature type="transmembrane region" description="Helical" evidence="8">
    <location>
        <begin position="338"/>
        <end position="356"/>
    </location>
</feature>
<comment type="caution">
    <text evidence="9">The sequence shown here is derived from an EMBL/GenBank/DDBJ whole genome shotgun (WGS) entry which is preliminary data.</text>
</comment>
<keyword evidence="5 8" id="KW-0812">Transmembrane</keyword>
<feature type="transmembrane region" description="Helical" evidence="8">
    <location>
        <begin position="399"/>
        <end position="417"/>
    </location>
</feature>
<keyword evidence="6 8" id="KW-1133">Transmembrane helix</keyword>
<feature type="transmembrane region" description="Helical" evidence="8">
    <location>
        <begin position="18"/>
        <end position="39"/>
    </location>
</feature>
<feature type="transmembrane region" description="Helical" evidence="8">
    <location>
        <begin position="210"/>
        <end position="226"/>
    </location>
</feature>
<comment type="subcellular location">
    <subcellularLocation>
        <location evidence="1">Cell membrane</location>
        <topology evidence="1">Multi-pass membrane protein</topology>
    </subcellularLocation>
</comment>
<feature type="transmembrane region" description="Helical" evidence="8">
    <location>
        <begin position="185"/>
        <end position="204"/>
    </location>
</feature>
<dbReference type="PANTHER" id="PTHR33908:SF11">
    <property type="entry name" value="MEMBRANE PROTEIN"/>
    <property type="match status" value="1"/>
</dbReference>
<sequence length="535" mass="56833">MSQPGAGGTAATRPGDGLILAVGLLLALGTLYRLCPVLAGPPALTAFFMTEDGYLMLTVARNIALGLGMSVAEGTIPTNGVQPLQTFLSAIPFRLTGGDKVAALTGIHLLHAAIAFAGAFASRAFAARLLAPRDAAPVWPWAVALLWFLGPLLVRHSMNGLETGLVTLMVLLTLLLFLRVLERGASAGAAARLGLGALCGLTFLARNDTAFLIVPLYLAWAADGLFRQPTGLKVTARRILPAGLMTLAVAAPWLLNNLVRFGALVPISGTAQRLSAEFGQNAGLLPAKLFEHAFPMLPVPLSLEATALTLPLFAIAMAAVLAAFLWRMLRHMTPPARIAALVCLAYGAALCVYYGLWFGAPHFLSRYLAPLAPLLIAASLAAALELGRVLRRPARPGQLLAGGGLGLCVMLLGLAFLPRPPGEGHQQVVDWVAENVPEQAWVGAVQTGTLGYWHDRTINLDGKVNPAALEARKREGHVLNYVVESEIDFIVDWQGVGGWVDRPEAAGGFAEAFELVLRDREANLSVMRRREPRLP</sequence>
<feature type="transmembrane region" description="Helical" evidence="8">
    <location>
        <begin position="305"/>
        <end position="326"/>
    </location>
</feature>